<feature type="domain" description="Arm DNA-binding" evidence="1">
    <location>
        <begin position="2"/>
        <end position="50"/>
    </location>
</feature>
<dbReference type="Pfam" id="PF17293">
    <property type="entry name" value="Arm-DNA-bind_5"/>
    <property type="match status" value="1"/>
</dbReference>
<comment type="caution">
    <text evidence="2">The sequence shown here is derived from an EMBL/GenBank/DDBJ whole genome shotgun (WGS) entry which is preliminary data.</text>
</comment>
<accession>A0A5R8M8I9</accession>
<keyword evidence="3" id="KW-1185">Reference proteome</keyword>
<dbReference type="Proteomes" id="UP000308382">
    <property type="component" value="Unassembled WGS sequence"/>
</dbReference>
<organism evidence="2 3">
    <name type="scientific">Maribacter aurantiacus</name>
    <dbReference type="NCBI Taxonomy" id="1882343"/>
    <lineage>
        <taxon>Bacteria</taxon>
        <taxon>Pseudomonadati</taxon>
        <taxon>Bacteroidota</taxon>
        <taxon>Flavobacteriia</taxon>
        <taxon>Flavobacteriales</taxon>
        <taxon>Flavobacteriaceae</taxon>
        <taxon>Maribacter</taxon>
    </lineage>
</organism>
<evidence type="ECO:0000259" key="1">
    <source>
        <dbReference type="Pfam" id="PF17293"/>
    </source>
</evidence>
<protein>
    <recommendedName>
        <fullName evidence="1">Arm DNA-binding domain-containing protein</fullName>
    </recommendedName>
</protein>
<name>A0A5R8M8I9_9FLAO</name>
<evidence type="ECO:0000313" key="2">
    <source>
        <dbReference type="EMBL" id="TLF45846.1"/>
    </source>
</evidence>
<evidence type="ECO:0000313" key="3">
    <source>
        <dbReference type="Proteomes" id="UP000308382"/>
    </source>
</evidence>
<dbReference type="AlphaFoldDB" id="A0A5R8M8I9"/>
<proteinExistence type="predicted"/>
<reference evidence="2 3" key="1">
    <citation type="journal article" date="2017" name="Int. J. Syst. Evol. Microbiol.">
        <title>Maripseudobacter aurantiacus gen. nov., sp. nov., a novel member of the family Flavobacteriaceae isolated from a sedimentation basin.</title>
        <authorList>
            <person name="Chen C."/>
            <person name="Su Y."/>
            <person name="Tao T."/>
            <person name="Fu G."/>
            <person name="Zhang C."/>
            <person name="Sun C."/>
            <person name="Zhang X."/>
            <person name="Wu M."/>
        </authorList>
    </citation>
    <scope>NUCLEOTIDE SEQUENCE [LARGE SCALE GENOMIC DNA]</scope>
    <source>
        <strain evidence="3">CDA4</strain>
    </source>
</reference>
<dbReference type="EMBL" id="VBUK01000002">
    <property type="protein sequence ID" value="TLF45846.1"/>
    <property type="molecule type" value="Genomic_DNA"/>
</dbReference>
<gene>
    <name evidence="2" type="ORF">FEK29_06930</name>
</gene>
<sequence>MSTWDSKRQRVKGNSTQARTINLHLDEVKSEIVQCFRDMKSESKIATQQLVKARYLGEDKKDHSLKDIFNYHNEKMGVKLAPKTLYHYKASQKYILIRYQMSIKKMIYFFKIWTINLFWD</sequence>
<dbReference type="InterPro" id="IPR035386">
    <property type="entry name" value="Arm-DNA-bind_5"/>
</dbReference>